<sequence>MSHFFAQLSRLKLINSWPLMRNVRTEKVSENSLQVDFVEHA</sequence>
<proteinExistence type="predicted"/>
<dbReference type="AlphaFoldDB" id="A0A0J5FMH6"/>
<evidence type="ECO:0000313" key="2">
    <source>
        <dbReference type="Proteomes" id="UP000036277"/>
    </source>
</evidence>
<keyword evidence="2" id="KW-1185">Reference proteome</keyword>
<organism evidence="1 2">
    <name type="scientific">Xenorhabdus khoisanae</name>
    <dbReference type="NCBI Taxonomy" id="880157"/>
    <lineage>
        <taxon>Bacteria</taxon>
        <taxon>Pseudomonadati</taxon>
        <taxon>Pseudomonadota</taxon>
        <taxon>Gammaproteobacteria</taxon>
        <taxon>Enterobacterales</taxon>
        <taxon>Morganellaceae</taxon>
        <taxon>Xenorhabdus</taxon>
    </lineage>
</organism>
<dbReference type="EMBL" id="LFCV01000228">
    <property type="protein sequence ID" value="KMJ43304.1"/>
    <property type="molecule type" value="Genomic_DNA"/>
</dbReference>
<feature type="non-terminal residue" evidence="1">
    <location>
        <position position="41"/>
    </location>
</feature>
<accession>A0A0J5FMH6</accession>
<name>A0A0J5FMH6_9GAMM</name>
<dbReference type="STRING" id="880157.AB204_20440"/>
<dbReference type="Proteomes" id="UP000036277">
    <property type="component" value="Unassembled WGS sequence"/>
</dbReference>
<comment type="caution">
    <text evidence="1">The sequence shown here is derived from an EMBL/GenBank/DDBJ whole genome shotgun (WGS) entry which is preliminary data.</text>
</comment>
<gene>
    <name evidence="1" type="ORF">AB204_20440</name>
</gene>
<evidence type="ECO:0000313" key="1">
    <source>
        <dbReference type="EMBL" id="KMJ43304.1"/>
    </source>
</evidence>
<protein>
    <submittedName>
        <fullName evidence="1">5'-nucleotidase</fullName>
    </submittedName>
</protein>
<reference evidence="1 2" key="1">
    <citation type="submission" date="2015-06" db="EMBL/GenBank/DDBJ databases">
        <title>Draft Whole-Genome Sequence of the Entomopathogenic Bacterium Xenorhabdus khoisanae.</title>
        <authorList>
            <person name="Naidoo S."/>
            <person name="Featherston J."/>
            <person name="Gray V.M."/>
        </authorList>
    </citation>
    <scope>NUCLEOTIDE SEQUENCE [LARGE SCALE GENOMIC DNA]</scope>
    <source>
        <strain evidence="1 2">MCB</strain>
    </source>
</reference>
<dbReference type="RefSeq" id="WP_047965208.1">
    <property type="nucleotide sequence ID" value="NZ_CAWMBG010000228.1"/>
</dbReference>
<dbReference type="Pfam" id="PF12917">
    <property type="entry name" value="YfbR-like"/>
    <property type="match status" value="1"/>
</dbReference>